<reference evidence="2 3" key="1">
    <citation type="submission" date="2016-10" db="EMBL/GenBank/DDBJ databases">
        <authorList>
            <person name="Cai Z."/>
        </authorList>
    </citation>
    <scope>NUCLEOTIDE SEQUENCE [LARGE SCALE GENOMIC DNA]</scope>
</reference>
<dbReference type="InterPro" id="IPR036770">
    <property type="entry name" value="Ankyrin_rpt-contain_sf"/>
</dbReference>
<keyword evidence="3" id="KW-1185">Reference proteome</keyword>
<proteinExistence type="predicted"/>
<sequence length="312" mass="32470">MRTQGGAGGCNLGTSWHPNCAAAGGLQDESTQPLEPSLTDTNDVAQLLCAAAAQDAADCMFGIAPLCPQHAPMLRATSALDSESVIQLLHAAVGQRNHVFVDKLISLLPSCCQQMPADAVSQLLLAAVKQGADRCIETMLQLPAAQLLSSNAVQQLLQAAVQQGSPGCVEQLCQLPAAQQFSSAAVQQLLQAAVQEGSAESVEFLCWFPDAAQQLSSHSVQQLLLLAAEQDSAVCMEQLCQLPAVRGLSTDEVQLLLQQCSAECGAQLLTSIPAELAWCWKLAQLQGAAGSNDADSISDAGGSEESCSRTSG</sequence>
<dbReference type="AlphaFoldDB" id="A0A383VUE5"/>
<gene>
    <name evidence="2" type="ORF">BQ4739_LOCUS9416</name>
</gene>
<name>A0A383VUE5_TETOB</name>
<organism evidence="2 3">
    <name type="scientific">Tetradesmus obliquus</name>
    <name type="common">Green alga</name>
    <name type="synonym">Acutodesmus obliquus</name>
    <dbReference type="NCBI Taxonomy" id="3088"/>
    <lineage>
        <taxon>Eukaryota</taxon>
        <taxon>Viridiplantae</taxon>
        <taxon>Chlorophyta</taxon>
        <taxon>core chlorophytes</taxon>
        <taxon>Chlorophyceae</taxon>
        <taxon>CS clade</taxon>
        <taxon>Sphaeropleales</taxon>
        <taxon>Scenedesmaceae</taxon>
        <taxon>Tetradesmus</taxon>
    </lineage>
</organism>
<feature type="region of interest" description="Disordered" evidence="1">
    <location>
        <begin position="293"/>
        <end position="312"/>
    </location>
</feature>
<evidence type="ECO:0000313" key="2">
    <source>
        <dbReference type="EMBL" id="SZX69115.1"/>
    </source>
</evidence>
<accession>A0A383VUE5</accession>
<dbReference type="Gene3D" id="1.25.40.20">
    <property type="entry name" value="Ankyrin repeat-containing domain"/>
    <property type="match status" value="1"/>
</dbReference>
<dbReference type="SUPFAM" id="SSF48403">
    <property type="entry name" value="Ankyrin repeat"/>
    <property type="match status" value="1"/>
</dbReference>
<protein>
    <submittedName>
        <fullName evidence="2">Uncharacterized protein</fullName>
    </submittedName>
</protein>
<dbReference type="Proteomes" id="UP000256970">
    <property type="component" value="Unassembled WGS sequence"/>
</dbReference>
<evidence type="ECO:0000313" key="3">
    <source>
        <dbReference type="Proteomes" id="UP000256970"/>
    </source>
</evidence>
<evidence type="ECO:0000256" key="1">
    <source>
        <dbReference type="SAM" id="MobiDB-lite"/>
    </source>
</evidence>
<dbReference type="EMBL" id="FNXT01000905">
    <property type="protein sequence ID" value="SZX69115.1"/>
    <property type="molecule type" value="Genomic_DNA"/>
</dbReference>